<protein>
    <recommendedName>
        <fullName evidence="4">Concanavalin A-like lectin/glucanase</fullName>
    </recommendedName>
</protein>
<organism evidence="2 3">
    <name type="scientific">Calocera viscosa (strain TUFC12733)</name>
    <dbReference type="NCBI Taxonomy" id="1330018"/>
    <lineage>
        <taxon>Eukaryota</taxon>
        <taxon>Fungi</taxon>
        <taxon>Dikarya</taxon>
        <taxon>Basidiomycota</taxon>
        <taxon>Agaricomycotina</taxon>
        <taxon>Dacrymycetes</taxon>
        <taxon>Dacrymycetales</taxon>
        <taxon>Dacrymycetaceae</taxon>
        <taxon>Calocera</taxon>
    </lineage>
</organism>
<feature type="region of interest" description="Disordered" evidence="1">
    <location>
        <begin position="32"/>
        <end position="73"/>
    </location>
</feature>
<dbReference type="Proteomes" id="UP000076738">
    <property type="component" value="Unassembled WGS sequence"/>
</dbReference>
<proteinExistence type="predicted"/>
<evidence type="ECO:0000313" key="2">
    <source>
        <dbReference type="EMBL" id="KZP01146.1"/>
    </source>
</evidence>
<gene>
    <name evidence="2" type="ORF">CALVIDRAFT_532757</name>
</gene>
<evidence type="ECO:0000256" key="1">
    <source>
        <dbReference type="SAM" id="MobiDB-lite"/>
    </source>
</evidence>
<evidence type="ECO:0008006" key="4">
    <source>
        <dbReference type="Google" id="ProtNLM"/>
    </source>
</evidence>
<accession>A0A167RPU8</accession>
<sequence length="335" mass="36220">MASEHVDGDSGDEGVLKHGIHVVSDFLHGRKHVHHHEHEHDGHGHEHEHGNGHTHSPAKTPSKPSFEEKPHHLEPREELPVHVHPHAPAPAPKVEQHIPGEFEEKKVPVPVPAPVPVPVVVPVGPVTVPEKLRGPVLEAPYHLYCWGTPDSVTKSTSYTVSALPSSLLKQDSTFSVSARTEQDGPRAILSVESSFASSLFWLGTERTNLVHAQWVGSPGAGAGGAPHRVAWHEGWTVLVLVWSVSSKALTVYRDGDQVFSAPLEEEALRIAGSAAHLSLVLGRAKEGGRRALGWDGEIADAKVWDRALGEGEIRALRAPEEVHPGYESAWNSGKA</sequence>
<dbReference type="EMBL" id="KV417267">
    <property type="protein sequence ID" value="KZP01146.1"/>
    <property type="molecule type" value="Genomic_DNA"/>
</dbReference>
<dbReference type="SUPFAM" id="SSF49899">
    <property type="entry name" value="Concanavalin A-like lectins/glucanases"/>
    <property type="match status" value="1"/>
</dbReference>
<dbReference type="OrthoDB" id="3204345at2759"/>
<name>A0A167RPU8_CALVF</name>
<evidence type="ECO:0000313" key="3">
    <source>
        <dbReference type="Proteomes" id="UP000076738"/>
    </source>
</evidence>
<reference evidence="2 3" key="1">
    <citation type="journal article" date="2016" name="Mol. Biol. Evol.">
        <title>Comparative Genomics of Early-Diverging Mushroom-Forming Fungi Provides Insights into the Origins of Lignocellulose Decay Capabilities.</title>
        <authorList>
            <person name="Nagy L.G."/>
            <person name="Riley R."/>
            <person name="Tritt A."/>
            <person name="Adam C."/>
            <person name="Daum C."/>
            <person name="Floudas D."/>
            <person name="Sun H."/>
            <person name="Yadav J.S."/>
            <person name="Pangilinan J."/>
            <person name="Larsson K.H."/>
            <person name="Matsuura K."/>
            <person name="Barry K."/>
            <person name="Labutti K."/>
            <person name="Kuo R."/>
            <person name="Ohm R.A."/>
            <person name="Bhattacharya S.S."/>
            <person name="Shirouzu T."/>
            <person name="Yoshinaga Y."/>
            <person name="Martin F.M."/>
            <person name="Grigoriev I.V."/>
            <person name="Hibbett D.S."/>
        </authorList>
    </citation>
    <scope>NUCLEOTIDE SEQUENCE [LARGE SCALE GENOMIC DNA]</scope>
    <source>
        <strain evidence="2 3">TUFC12733</strain>
    </source>
</reference>
<keyword evidence="3" id="KW-1185">Reference proteome</keyword>
<dbReference type="AlphaFoldDB" id="A0A167RPU8"/>
<dbReference type="Pfam" id="PF13385">
    <property type="entry name" value="Laminin_G_3"/>
    <property type="match status" value="1"/>
</dbReference>
<feature type="compositionally biased region" description="Basic and acidic residues" evidence="1">
    <location>
        <begin position="36"/>
        <end position="51"/>
    </location>
</feature>
<dbReference type="InterPro" id="IPR013320">
    <property type="entry name" value="ConA-like_dom_sf"/>
</dbReference>
<dbReference type="Gene3D" id="2.60.120.200">
    <property type="match status" value="1"/>
</dbReference>